<name>A0ABY2Y8X4_9HYPH</name>
<dbReference type="EMBL" id="VEWL01000002">
    <property type="protein sequence ID" value="TNV17763.1"/>
    <property type="molecule type" value="Genomic_DNA"/>
</dbReference>
<comment type="caution">
    <text evidence="1">The sequence shown here is derived from an EMBL/GenBank/DDBJ whole genome shotgun (WGS) entry which is preliminary data.</text>
</comment>
<keyword evidence="2" id="KW-1185">Reference proteome</keyword>
<sequence length="99" mass="11522">MNRDPYEVSETLFQARRNVLQFEEKGRLFLPIDIRNLADFYMCLGHTAQILGHEVARLRQVDRVMQRHPIVTITIEEATRPGTNVVFLNRFGSPIKTQP</sequence>
<accession>A0ABY2Y8X4</accession>
<evidence type="ECO:0000313" key="1">
    <source>
        <dbReference type="EMBL" id="TNV17763.1"/>
    </source>
</evidence>
<protein>
    <submittedName>
        <fullName evidence="1">Uncharacterized protein</fullName>
    </submittedName>
</protein>
<gene>
    <name evidence="1" type="ORF">FIC94_06200</name>
</gene>
<evidence type="ECO:0000313" key="2">
    <source>
        <dbReference type="Proteomes" id="UP000312784"/>
    </source>
</evidence>
<proteinExistence type="predicted"/>
<dbReference type="Proteomes" id="UP000312784">
    <property type="component" value="Unassembled WGS sequence"/>
</dbReference>
<dbReference type="RefSeq" id="WP_140024292.1">
    <property type="nucleotide sequence ID" value="NZ_JBHUFG010000007.1"/>
</dbReference>
<organism evidence="1 2">
    <name type="scientific">Ochrobactrum teleogrylli</name>
    <dbReference type="NCBI Taxonomy" id="2479765"/>
    <lineage>
        <taxon>Bacteria</taxon>
        <taxon>Pseudomonadati</taxon>
        <taxon>Pseudomonadota</taxon>
        <taxon>Alphaproteobacteria</taxon>
        <taxon>Hyphomicrobiales</taxon>
        <taxon>Brucellaceae</taxon>
        <taxon>Brucella/Ochrobactrum group</taxon>
        <taxon>Ochrobactrum</taxon>
    </lineage>
</organism>
<reference evidence="1 2" key="1">
    <citation type="submission" date="2019-06" db="EMBL/GenBank/DDBJ databases">
        <title>Ochrobactrum cricket sp.nov., isolated from the insect Teleogryllus occipitalis living in deserted cropland.</title>
        <authorList>
            <person name="Hu M."/>
        </authorList>
    </citation>
    <scope>NUCLEOTIDE SEQUENCE [LARGE SCALE GENOMIC DNA]</scope>
    <source>
        <strain evidence="1 2">LCB8</strain>
    </source>
</reference>